<accession>A0A7J6KM99</accession>
<comment type="caution">
    <text evidence="1">The sequence shown here is derived from an EMBL/GenBank/DDBJ whole genome shotgun (WGS) entry which is preliminary data.</text>
</comment>
<feature type="non-terminal residue" evidence="1">
    <location>
        <position position="253"/>
    </location>
</feature>
<evidence type="ECO:0000313" key="1">
    <source>
        <dbReference type="EMBL" id="KAF4648228.1"/>
    </source>
</evidence>
<keyword evidence="2" id="KW-1185">Reference proteome</keyword>
<evidence type="ECO:0000313" key="2">
    <source>
        <dbReference type="Proteomes" id="UP000591131"/>
    </source>
</evidence>
<reference evidence="1 2" key="1">
    <citation type="submission" date="2020-04" db="EMBL/GenBank/DDBJ databases">
        <title>Perkinsus chesapeaki whole genome sequence.</title>
        <authorList>
            <person name="Bogema D.R."/>
        </authorList>
    </citation>
    <scope>NUCLEOTIDE SEQUENCE [LARGE SCALE GENOMIC DNA]</scope>
    <source>
        <strain evidence="1">ATCC PRA-425</strain>
    </source>
</reference>
<gene>
    <name evidence="1" type="ORF">FOL47_003574</name>
</gene>
<name>A0A7J6KM99_PERCH</name>
<proteinExistence type="predicted"/>
<dbReference type="EMBL" id="JAAPAO010002108">
    <property type="protein sequence ID" value="KAF4648228.1"/>
    <property type="molecule type" value="Genomic_DNA"/>
</dbReference>
<feature type="non-terminal residue" evidence="1">
    <location>
        <position position="1"/>
    </location>
</feature>
<sequence>LNADNKEIAVRRVKKLRMCYPALSTLQWCDPLHHPVAIRLSLDGDLYQQHLNMIIGWPPTKPRVGIKTIDYGKKMVAQLDADQKKLLDDEVNGYLAHHWWEYPPPLPNDQSELKTTRLRPVCDARSWNEVLPAATYMGSDTAVILTEIQLALNKLLLDGYSTREGLALTLSLNGVLYESRRLVFGLSVGPAGLEAFVSRLVDLMYCPTAQVAAAVDILRHLGGLHGFPFPREKTHMLNVNSTEPVRHLGVIWR</sequence>
<dbReference type="AlphaFoldDB" id="A0A7J6KM99"/>
<dbReference type="Proteomes" id="UP000591131">
    <property type="component" value="Unassembled WGS sequence"/>
</dbReference>
<protein>
    <submittedName>
        <fullName evidence="1">Uncharacterized protein</fullName>
    </submittedName>
</protein>
<organism evidence="1 2">
    <name type="scientific">Perkinsus chesapeaki</name>
    <name type="common">Clam parasite</name>
    <name type="synonym">Perkinsus andrewsi</name>
    <dbReference type="NCBI Taxonomy" id="330153"/>
    <lineage>
        <taxon>Eukaryota</taxon>
        <taxon>Sar</taxon>
        <taxon>Alveolata</taxon>
        <taxon>Perkinsozoa</taxon>
        <taxon>Perkinsea</taxon>
        <taxon>Perkinsida</taxon>
        <taxon>Perkinsidae</taxon>
        <taxon>Perkinsus</taxon>
    </lineage>
</organism>